<sequence length="280" mass="32024">MEAKFRVFCSVARAILCYASQVWGFSQYRVVEQVQRHFIKMVMGLPRNTPDYIIYLESEVEPIFVHTLVSHCRYVLKILEMPAARLPRLVALEVIQRSVFWFNDVKRLAERYGCSFDGDPDSLPAWRAQSEALVAAIGSSWRRDILAKAMSSSVGFYSQIDLSRKCASVTSAGSEQPLWVRRWIIRFRGALLTLNHVPYGDKPFDRSICALCNMRVLEDALHFLAICPVLGEIRVRFLGSATLDLGALLDMMSGGNWRGLAEYGRLAWRYRSELIAEFNW</sequence>
<accession>A0A0K8T5P6</accession>
<feature type="chain" id="PRO_5005520069" evidence="1">
    <location>
        <begin position="25"/>
        <end position="280"/>
    </location>
</feature>
<protein>
    <submittedName>
        <fullName evidence="2">Uncharacterized protein</fullName>
    </submittedName>
</protein>
<dbReference type="EMBL" id="GBRD01004973">
    <property type="protein sequence ID" value="JAG60848.1"/>
    <property type="molecule type" value="Transcribed_RNA"/>
</dbReference>
<dbReference type="AlphaFoldDB" id="A0A0K8T5P6"/>
<organism evidence="2">
    <name type="scientific">Lygus hesperus</name>
    <name type="common">Western plant bug</name>
    <dbReference type="NCBI Taxonomy" id="30085"/>
    <lineage>
        <taxon>Eukaryota</taxon>
        <taxon>Metazoa</taxon>
        <taxon>Ecdysozoa</taxon>
        <taxon>Arthropoda</taxon>
        <taxon>Hexapoda</taxon>
        <taxon>Insecta</taxon>
        <taxon>Pterygota</taxon>
        <taxon>Neoptera</taxon>
        <taxon>Paraneoptera</taxon>
        <taxon>Hemiptera</taxon>
        <taxon>Heteroptera</taxon>
        <taxon>Panheteroptera</taxon>
        <taxon>Cimicomorpha</taxon>
        <taxon>Miridae</taxon>
        <taxon>Mirini</taxon>
        <taxon>Lygus</taxon>
    </lineage>
</organism>
<reference evidence="2" key="1">
    <citation type="submission" date="2014-09" db="EMBL/GenBank/DDBJ databases">
        <authorList>
            <person name="Magalhaes I.L.F."/>
            <person name="Oliveira U."/>
            <person name="Santos F.R."/>
            <person name="Vidigal T.H.D.A."/>
            <person name="Brescovit A.D."/>
            <person name="Santos A.J."/>
        </authorList>
    </citation>
    <scope>NUCLEOTIDE SEQUENCE</scope>
</reference>
<evidence type="ECO:0000313" key="2">
    <source>
        <dbReference type="EMBL" id="JAG60848.1"/>
    </source>
</evidence>
<evidence type="ECO:0000256" key="1">
    <source>
        <dbReference type="SAM" id="SignalP"/>
    </source>
</evidence>
<keyword evidence="1" id="KW-0732">Signal</keyword>
<name>A0A0K8T5P6_LYGHE</name>
<feature type="signal peptide" evidence="1">
    <location>
        <begin position="1"/>
        <end position="24"/>
    </location>
</feature>
<proteinExistence type="predicted"/>